<evidence type="ECO:0000259" key="8">
    <source>
        <dbReference type="PROSITE" id="PS50104"/>
    </source>
</evidence>
<dbReference type="InterPro" id="IPR042197">
    <property type="entry name" value="Apaf_helical"/>
</dbReference>
<dbReference type="GO" id="GO:0051707">
    <property type="term" value="P:response to other organism"/>
    <property type="evidence" value="ECO:0007669"/>
    <property type="project" value="UniProtKB-ARBA"/>
</dbReference>
<dbReference type="SMART" id="SM00255">
    <property type="entry name" value="TIR"/>
    <property type="match status" value="1"/>
</dbReference>
<dbReference type="InterPro" id="IPR032675">
    <property type="entry name" value="LRR_dom_sf"/>
</dbReference>
<accession>A0A067LNU4</accession>
<evidence type="ECO:0000256" key="7">
    <source>
        <dbReference type="ARBA" id="ARBA00047304"/>
    </source>
</evidence>
<proteinExistence type="predicted"/>
<gene>
    <name evidence="9" type="ORF">JCGZ_08512</name>
</gene>
<dbReference type="PRINTS" id="PR00364">
    <property type="entry name" value="DISEASERSIST"/>
</dbReference>
<dbReference type="InterPro" id="IPR003591">
    <property type="entry name" value="Leu-rich_rpt_typical-subtyp"/>
</dbReference>
<dbReference type="Gene3D" id="3.40.50.300">
    <property type="entry name" value="P-loop containing nucleotide triphosphate hydrolases"/>
    <property type="match status" value="1"/>
</dbReference>
<dbReference type="Gene3D" id="3.40.50.10140">
    <property type="entry name" value="Toll/interleukin-1 receptor homology (TIR) domain"/>
    <property type="match status" value="1"/>
</dbReference>
<dbReference type="Pfam" id="PF00931">
    <property type="entry name" value="NB-ARC"/>
    <property type="match status" value="1"/>
</dbReference>
<evidence type="ECO:0000256" key="2">
    <source>
        <dbReference type="ARBA" id="ARBA00022614"/>
    </source>
</evidence>
<reference evidence="9 10" key="1">
    <citation type="journal article" date="2014" name="PLoS ONE">
        <title>Global Analysis of Gene Expression Profiles in Physic Nut (Jatropha curcas L.) Seedlings Exposed to Salt Stress.</title>
        <authorList>
            <person name="Zhang L."/>
            <person name="Zhang C."/>
            <person name="Wu P."/>
            <person name="Chen Y."/>
            <person name="Li M."/>
            <person name="Jiang H."/>
            <person name="Wu G."/>
        </authorList>
    </citation>
    <scope>NUCLEOTIDE SEQUENCE [LARGE SCALE GENOMIC DNA]</scope>
    <source>
        <strain evidence="10">cv. GZQX0401</strain>
        <tissue evidence="9">Young leaves</tissue>
    </source>
</reference>
<dbReference type="InterPro" id="IPR055414">
    <property type="entry name" value="LRR_R13L4/SHOC2-like"/>
</dbReference>
<dbReference type="EMBL" id="KK914217">
    <property type="protein sequence ID" value="KDP46540.1"/>
    <property type="molecule type" value="Genomic_DNA"/>
</dbReference>
<dbReference type="InterPro" id="IPR027417">
    <property type="entry name" value="P-loop_NTPase"/>
</dbReference>
<protein>
    <recommendedName>
        <fullName evidence="1">ADP-ribosyl cyclase/cyclic ADP-ribose hydrolase</fullName>
        <ecNumber evidence="1">3.2.2.6</ecNumber>
    </recommendedName>
</protein>
<dbReference type="GO" id="GO:0007165">
    <property type="term" value="P:signal transduction"/>
    <property type="evidence" value="ECO:0007669"/>
    <property type="project" value="InterPro"/>
</dbReference>
<dbReference type="Pfam" id="PF01582">
    <property type="entry name" value="TIR"/>
    <property type="match status" value="1"/>
</dbReference>
<dbReference type="OrthoDB" id="1936883at2759"/>
<evidence type="ECO:0000256" key="6">
    <source>
        <dbReference type="ARBA" id="ARBA00023027"/>
    </source>
</evidence>
<keyword evidence="5" id="KW-0611">Plant defense</keyword>
<organism evidence="9 10">
    <name type="scientific">Jatropha curcas</name>
    <name type="common">Barbados nut</name>
    <dbReference type="NCBI Taxonomy" id="180498"/>
    <lineage>
        <taxon>Eukaryota</taxon>
        <taxon>Viridiplantae</taxon>
        <taxon>Streptophyta</taxon>
        <taxon>Embryophyta</taxon>
        <taxon>Tracheophyta</taxon>
        <taxon>Spermatophyta</taxon>
        <taxon>Magnoliopsida</taxon>
        <taxon>eudicotyledons</taxon>
        <taxon>Gunneridae</taxon>
        <taxon>Pentapetalae</taxon>
        <taxon>rosids</taxon>
        <taxon>fabids</taxon>
        <taxon>Malpighiales</taxon>
        <taxon>Euphorbiaceae</taxon>
        <taxon>Crotonoideae</taxon>
        <taxon>Jatropheae</taxon>
        <taxon>Jatropha</taxon>
    </lineage>
</organism>
<dbReference type="SUPFAM" id="SSF52540">
    <property type="entry name" value="P-loop containing nucleoside triphosphate hydrolases"/>
    <property type="match status" value="1"/>
</dbReference>
<feature type="domain" description="TIR" evidence="8">
    <location>
        <begin position="77"/>
        <end position="248"/>
    </location>
</feature>
<dbReference type="Gene3D" id="3.80.10.10">
    <property type="entry name" value="Ribonuclease Inhibitor"/>
    <property type="match status" value="3"/>
</dbReference>
<dbReference type="InterPro" id="IPR045344">
    <property type="entry name" value="C-JID"/>
</dbReference>
<keyword evidence="6" id="KW-0520">NAD</keyword>
<evidence type="ECO:0000256" key="5">
    <source>
        <dbReference type="ARBA" id="ARBA00022821"/>
    </source>
</evidence>
<dbReference type="InterPro" id="IPR044974">
    <property type="entry name" value="Disease_R_plants"/>
</dbReference>
<dbReference type="InterPro" id="IPR001611">
    <property type="entry name" value="Leu-rich_rpt"/>
</dbReference>
<dbReference type="PANTHER" id="PTHR11017">
    <property type="entry name" value="LEUCINE-RICH REPEAT-CONTAINING PROTEIN"/>
    <property type="match status" value="1"/>
</dbReference>
<dbReference type="Gene3D" id="1.10.8.430">
    <property type="entry name" value="Helical domain of apoptotic protease-activating factors"/>
    <property type="match status" value="1"/>
</dbReference>
<evidence type="ECO:0000313" key="10">
    <source>
        <dbReference type="Proteomes" id="UP000027138"/>
    </source>
</evidence>
<dbReference type="Proteomes" id="UP000027138">
    <property type="component" value="Unassembled WGS sequence"/>
</dbReference>
<name>A0A067LNU4_JATCU</name>
<keyword evidence="10" id="KW-1185">Reference proteome</keyword>
<dbReference type="SUPFAM" id="SSF52200">
    <property type="entry name" value="Toll/Interleukin receptor TIR domain"/>
    <property type="match status" value="1"/>
</dbReference>
<dbReference type="EC" id="3.2.2.6" evidence="1"/>
<dbReference type="SUPFAM" id="SSF52047">
    <property type="entry name" value="RNI-like"/>
    <property type="match status" value="1"/>
</dbReference>
<keyword evidence="2" id="KW-0433">Leucine-rich repeat</keyword>
<dbReference type="PROSITE" id="PS50104">
    <property type="entry name" value="TIR"/>
    <property type="match status" value="1"/>
</dbReference>
<evidence type="ECO:0000256" key="4">
    <source>
        <dbReference type="ARBA" id="ARBA00022801"/>
    </source>
</evidence>
<dbReference type="PANTHER" id="PTHR11017:SF573">
    <property type="entry name" value="ADP-RIBOSYL CYCLASE_CYCLIC ADP-RIBOSE HYDROLASE"/>
    <property type="match status" value="1"/>
</dbReference>
<dbReference type="SMART" id="SM00369">
    <property type="entry name" value="LRR_TYP"/>
    <property type="match status" value="3"/>
</dbReference>
<dbReference type="Pfam" id="PF23598">
    <property type="entry name" value="LRR_14"/>
    <property type="match status" value="1"/>
</dbReference>
<evidence type="ECO:0000256" key="1">
    <source>
        <dbReference type="ARBA" id="ARBA00011982"/>
    </source>
</evidence>
<dbReference type="InterPro" id="IPR035897">
    <property type="entry name" value="Toll_tir_struct_dom_sf"/>
</dbReference>
<dbReference type="GO" id="GO:0061809">
    <property type="term" value="F:NAD+ nucleosidase activity, cyclic ADP-ribose generating"/>
    <property type="evidence" value="ECO:0007669"/>
    <property type="project" value="UniProtKB-EC"/>
</dbReference>
<comment type="catalytic activity">
    <reaction evidence="7">
        <text>NAD(+) + H2O = ADP-D-ribose + nicotinamide + H(+)</text>
        <dbReference type="Rhea" id="RHEA:16301"/>
        <dbReference type="ChEBI" id="CHEBI:15377"/>
        <dbReference type="ChEBI" id="CHEBI:15378"/>
        <dbReference type="ChEBI" id="CHEBI:17154"/>
        <dbReference type="ChEBI" id="CHEBI:57540"/>
        <dbReference type="ChEBI" id="CHEBI:57967"/>
        <dbReference type="EC" id="3.2.2.6"/>
    </reaction>
    <physiologicalReaction direction="left-to-right" evidence="7">
        <dbReference type="Rhea" id="RHEA:16302"/>
    </physiologicalReaction>
</comment>
<dbReference type="AlphaFoldDB" id="A0A067LNU4"/>
<keyword evidence="3" id="KW-0677">Repeat</keyword>
<dbReference type="InterPro" id="IPR002182">
    <property type="entry name" value="NB-ARC"/>
</dbReference>
<evidence type="ECO:0000256" key="3">
    <source>
        <dbReference type="ARBA" id="ARBA00022737"/>
    </source>
</evidence>
<dbReference type="PROSITE" id="PS51450">
    <property type="entry name" value="LRR"/>
    <property type="match status" value="1"/>
</dbReference>
<dbReference type="Pfam" id="PF13855">
    <property type="entry name" value="LRR_8"/>
    <property type="match status" value="1"/>
</dbReference>
<dbReference type="InterPro" id="IPR000157">
    <property type="entry name" value="TIR_dom"/>
</dbReference>
<sequence>MGSNLSTGGAAGYSTVDPGAETMTAPSSFSSVSVETMTAHSATPAAITSDSATVKTTHKAHVTAPDAAKVAVASSSWEYDVFLSFRGEVRHEFLSNLYNASTEKGIRTYKDDRSLDKGKIITPALLKAIQESRFCVVVLSKKYGSSSFCLDELMKITERIPDSETDAQKYTMKCTVLPIFYNVDPSDVRKQTGRFGKNFAKSISKYPEKVEGWTLALLKAGNKSGWDARDRDIPTLIDEIVIYILKKLSRTSPKRAKGLVGMDSRIEEMKSKLRLGLDDVRIVGIWGMGGIGKTTIAKAVYDSIYCQFKNYCFLERVGKVAETFGLQHLHEQLLSKLLKEDIQTIRNLGSNFDAIRERLQYMRVLIVLDGVYNGEELEALAADHDWFGPGSRIIITTTDRNLLLARGVDEIYKPKCLNHNESLSLFTQYAVQNRYPVDKFIKFMKLSRRTVKYAEGVPLALKVLGSFFGPKNENEWQNNKIWMNGLLQKMGRDIVRQESPTKPGERSRLWDHGDVYRVLEENAATDNIEGMIPDLSKVGNLVIDTEVFWRMKHLRVLKICYVDHSGGFEYLTQNSRKYATRQPKKSRAILYGEFSKLSNDLRCLYWHGCPQNLPSKFYPVNLVELNMSYSSITKLPTESKCFDNLRFIKLSQCQKLTMTPDFYGVQKLEVLILEGCKSLIQAHPSLGSLKNLRLLNLKDCSLLQSFPSELRTMSLEILILSGCSLLKKFPEIKANMEFLSELYLDDTAIQALPSSIEKLTGLVLLSAKNCKYLWDLPTSIGHLKHLKTIYFSGCPNHYTLLKELEWLENLEELYLDKVTMKKPPLSICSFTKLKVLSFRECENFPFVNPEQNLLEETRENLSRYFYGSLSCLTSLDLSYCNLTEVSIPKEFGLLESLKELNLSGNYFYTLPSQTFAKLKNLQVICLAECINLVSVPSLPPKTHCVEAQNCPELVNVGPRLKGSCKNYFNFMNCSNLGYVYGEKCEASAIKVALELLKHHVRKVSFTEFTVIIPGGGIPVWSEHEQSHPSKSINLPGDWYKESLRGLAFWAVFEVDDYDSDNDTAMDMQCGFELYFVHNNYKVIPDTGFFINRSSKVESDHLWLHYIPSCSFSTTRKMGSWTELKAVLHTRGKGLRVKKCGVFPMCCLSNGKVVI</sequence>
<dbReference type="Pfam" id="PF20160">
    <property type="entry name" value="C-JID"/>
    <property type="match status" value="1"/>
</dbReference>
<keyword evidence="4" id="KW-0378">Hydrolase</keyword>
<evidence type="ECO:0000313" key="9">
    <source>
        <dbReference type="EMBL" id="KDP46540.1"/>
    </source>
</evidence>
<dbReference type="GO" id="GO:0006952">
    <property type="term" value="P:defense response"/>
    <property type="evidence" value="ECO:0007669"/>
    <property type="project" value="UniProtKB-KW"/>
</dbReference>
<dbReference type="GO" id="GO:0043531">
    <property type="term" value="F:ADP binding"/>
    <property type="evidence" value="ECO:0007669"/>
    <property type="project" value="InterPro"/>
</dbReference>